<accession>A0A7J0BJB2</accession>
<sequence length="681" mass="79226">MSNKTLIELFDDYSQNPRQEWITHYRRTCGKVQLIVEGKERLDIDFAKYLWTERANGISGIGNYGLVTKDEFEKLKNIIINFTNDIFKDSSINGYKKILKKWDIFKAQGVVTRNRFAPINRVFAAAAPRIYSSVVNVRYVNRLIDYLNQKHSFSITKKGDWSDKNSQLLKKIIEYDDIFRNADPIILNTFIWWLYSTQIKSPETQSQETKVTQPMNLATAKPKPPLDTLNTIFYGPPGTGKTYRIQQLKEQYTTKTSNLTPEQWTTEIIGDLPWWKIIAAALHLNKGKATVPEIREHPLVKAKLNISDNRNPNQTLWLNLQVHTVEDSQTVKYTKRRPPYIFDKKADSVWELQEGWKDICEDVLRLAKMFSAKQPPDQIIKRYEFITFHQSYSYEEFIEGIRPVLKDPSQQEPEEQQSELEYERVDGVFKRICKKALSDPSNTYALFIDEINRGNISKIFGELITLIEDDKRRDFTITEPNGLEIKLPYSQKSFSVPKNLHIIGTMNTADRSLALMDTALRRRFSFVEIMPNPGCLEGQTVTEGSSTVNLPQLLTIMNERIEVLYDREHTLGHAFFKGNQWSSPSIEALKETFEQKIIPLLQEYFFDDWEKIRLVLGDNQKGQKENQFITKSEIDNTRLFGDAETNGFDLNKYEINKDAFDKIESYIQIYTPKQVNQESEA</sequence>
<reference evidence="2 3" key="1">
    <citation type="submission" date="2020-05" db="EMBL/GenBank/DDBJ databases">
        <title>Draft genome sequence of Desulfovibrio sp. strain HN2T.</title>
        <authorList>
            <person name="Ueno A."/>
            <person name="Tamazawa S."/>
            <person name="Tamamura S."/>
            <person name="Murakami T."/>
            <person name="Kiyama T."/>
            <person name="Inomata H."/>
            <person name="Amano Y."/>
            <person name="Miyakawa K."/>
            <person name="Tamaki H."/>
            <person name="Naganuma T."/>
            <person name="Kaneko K."/>
        </authorList>
    </citation>
    <scope>NUCLEOTIDE SEQUENCE [LARGE SCALE GENOMIC DNA]</scope>
    <source>
        <strain evidence="2 3">HN2</strain>
    </source>
</reference>
<keyword evidence="3" id="KW-1185">Reference proteome</keyword>
<evidence type="ECO:0000259" key="1">
    <source>
        <dbReference type="SMART" id="SM00382"/>
    </source>
</evidence>
<dbReference type="GO" id="GO:0016887">
    <property type="term" value="F:ATP hydrolysis activity"/>
    <property type="evidence" value="ECO:0007669"/>
    <property type="project" value="InterPro"/>
</dbReference>
<proteinExistence type="predicted"/>
<evidence type="ECO:0000313" key="2">
    <source>
        <dbReference type="EMBL" id="GFM33719.1"/>
    </source>
</evidence>
<dbReference type="InterPro" id="IPR011704">
    <property type="entry name" value="ATPase_dyneun-rel_AAA"/>
</dbReference>
<dbReference type="Gene3D" id="3.40.50.300">
    <property type="entry name" value="P-loop containing nucleotide triphosphate hydrolases"/>
    <property type="match status" value="1"/>
</dbReference>
<dbReference type="Pfam" id="PF07728">
    <property type="entry name" value="AAA_5"/>
    <property type="match status" value="1"/>
</dbReference>
<gene>
    <name evidence="2" type="ORF">DSM101010T_20840</name>
</gene>
<dbReference type="SMART" id="SM00382">
    <property type="entry name" value="AAA"/>
    <property type="match status" value="1"/>
</dbReference>
<dbReference type="InterPro" id="IPR027417">
    <property type="entry name" value="P-loop_NTPase"/>
</dbReference>
<dbReference type="GO" id="GO:0005524">
    <property type="term" value="F:ATP binding"/>
    <property type="evidence" value="ECO:0007669"/>
    <property type="project" value="InterPro"/>
</dbReference>
<feature type="domain" description="AAA+ ATPase" evidence="1">
    <location>
        <begin position="227"/>
        <end position="534"/>
    </location>
</feature>
<organism evidence="2 3">
    <name type="scientific">Desulfovibrio subterraneus</name>
    <dbReference type="NCBI Taxonomy" id="2718620"/>
    <lineage>
        <taxon>Bacteria</taxon>
        <taxon>Pseudomonadati</taxon>
        <taxon>Thermodesulfobacteriota</taxon>
        <taxon>Desulfovibrionia</taxon>
        <taxon>Desulfovibrionales</taxon>
        <taxon>Desulfovibrionaceae</taxon>
        <taxon>Desulfovibrio</taxon>
    </lineage>
</organism>
<name>A0A7J0BJB2_9BACT</name>
<dbReference type="InterPro" id="IPR052934">
    <property type="entry name" value="Methyl-DNA_Rec/Restrict_Enz"/>
</dbReference>
<comment type="caution">
    <text evidence="2">The sequence shown here is derived from an EMBL/GenBank/DDBJ whole genome shotgun (WGS) entry which is preliminary data.</text>
</comment>
<dbReference type="AlphaFoldDB" id="A0A7J0BJB2"/>
<dbReference type="RefSeq" id="WP_174405354.1">
    <property type="nucleotide sequence ID" value="NZ_BLVO01000013.1"/>
</dbReference>
<evidence type="ECO:0000313" key="3">
    <source>
        <dbReference type="Proteomes" id="UP000503840"/>
    </source>
</evidence>
<dbReference type="Proteomes" id="UP000503840">
    <property type="component" value="Unassembled WGS sequence"/>
</dbReference>
<dbReference type="PANTHER" id="PTHR37291">
    <property type="entry name" value="5-METHYLCYTOSINE-SPECIFIC RESTRICTION ENZYME B"/>
    <property type="match status" value="1"/>
</dbReference>
<dbReference type="SUPFAM" id="SSF52540">
    <property type="entry name" value="P-loop containing nucleoside triphosphate hydrolases"/>
    <property type="match status" value="1"/>
</dbReference>
<dbReference type="InterPro" id="IPR003593">
    <property type="entry name" value="AAA+_ATPase"/>
</dbReference>
<dbReference type="EMBL" id="BLVO01000013">
    <property type="protein sequence ID" value="GFM33719.1"/>
    <property type="molecule type" value="Genomic_DNA"/>
</dbReference>
<dbReference type="PANTHER" id="PTHR37291:SF1">
    <property type="entry name" value="TYPE IV METHYL-DIRECTED RESTRICTION ENZYME ECOKMCRB SUBUNIT"/>
    <property type="match status" value="1"/>
</dbReference>
<protein>
    <recommendedName>
        <fullName evidence="1">AAA+ ATPase domain-containing protein</fullName>
    </recommendedName>
</protein>